<dbReference type="Pfam" id="PF04978">
    <property type="entry name" value="MST"/>
    <property type="match status" value="1"/>
</dbReference>
<evidence type="ECO:0000313" key="1">
    <source>
        <dbReference type="EMBL" id="BFP47241.1"/>
    </source>
</evidence>
<dbReference type="RefSeq" id="WP_407989616.1">
    <property type="nucleotide sequence ID" value="NZ_AP035881.2"/>
</dbReference>
<dbReference type="SUPFAM" id="SSF109854">
    <property type="entry name" value="DinB/YfiT-like putative metalloenzymes"/>
    <property type="match status" value="1"/>
</dbReference>
<name>A0AB33JVJ7_9ACTN</name>
<gene>
    <name evidence="1" type="ORF">KCMC57_36090</name>
</gene>
<organism evidence="1">
    <name type="scientific">Kitasatospora sp. CMC57</name>
    <dbReference type="NCBI Taxonomy" id="3231513"/>
    <lineage>
        <taxon>Bacteria</taxon>
        <taxon>Bacillati</taxon>
        <taxon>Actinomycetota</taxon>
        <taxon>Actinomycetes</taxon>
        <taxon>Kitasatosporales</taxon>
        <taxon>Streptomycetaceae</taxon>
        <taxon>Kitasatospora</taxon>
    </lineage>
</organism>
<sequence length="176" mass="19653">MVVLVAAETGEREGLLAFLEAHRGAVRRSVHGLTEEQARATPTASSLSLGGLLKHVATCERHWTEAVLTGRELPQRPWEDQHRLFDDETVAGRLKRYEEIAAETERIIRALPSLETDAALPDRPWYPPNSRRTARWILTHLCTEVARHAGHADIIRETLDGSTALELVAAAERDRA</sequence>
<reference evidence="1" key="1">
    <citation type="submission" date="2024-07" db="EMBL/GenBank/DDBJ databases">
        <title>Complete genome sequences of cellulolytic bacteria, Kitasatospora sp. CMC57 and Streptomyces sp. CMC78, isolated from Japanese agricultural soil.</title>
        <authorList>
            <person name="Hashimoto T."/>
            <person name="Ito M."/>
            <person name="Iwamoto M."/>
            <person name="Fukahori D."/>
            <person name="Shoda T."/>
            <person name="Sakoda M."/>
            <person name="Morohoshi T."/>
            <person name="Mitsuboshi M."/>
            <person name="Nishizawa T."/>
        </authorList>
    </citation>
    <scope>NUCLEOTIDE SEQUENCE</scope>
    <source>
        <strain evidence="1">CMC57</strain>
    </source>
</reference>
<accession>A0AB33JVJ7</accession>
<dbReference type="InterPro" id="IPR034660">
    <property type="entry name" value="DinB/YfiT-like"/>
</dbReference>
<dbReference type="EMBL" id="AP035881">
    <property type="protein sequence ID" value="BFP47241.1"/>
    <property type="molecule type" value="Genomic_DNA"/>
</dbReference>
<proteinExistence type="predicted"/>
<dbReference type="AlphaFoldDB" id="A0AB33JVJ7"/>
<dbReference type="InterPro" id="IPR007061">
    <property type="entry name" value="MST-like"/>
</dbReference>
<dbReference type="Gene3D" id="1.20.120.450">
    <property type="entry name" value="dinb family like domain"/>
    <property type="match status" value="1"/>
</dbReference>
<protein>
    <submittedName>
        <fullName evidence="1">DinB family protein</fullName>
    </submittedName>
</protein>